<keyword evidence="5" id="KW-0614">Plasmid</keyword>
<dbReference type="AlphaFoldDB" id="A0A6D1NZY6"/>
<keyword evidence="5" id="KW-0255">Endonuclease</keyword>
<dbReference type="InterPro" id="IPR044946">
    <property type="entry name" value="Restrct_endonuc_typeI_TRD_sf"/>
</dbReference>
<evidence type="ECO:0000256" key="2">
    <source>
        <dbReference type="ARBA" id="ARBA00022747"/>
    </source>
</evidence>
<accession>A0A6D1NZY6</accession>
<dbReference type="Pfam" id="PF01420">
    <property type="entry name" value="Methylase_S"/>
    <property type="match status" value="2"/>
</dbReference>
<dbReference type="GO" id="GO:0003677">
    <property type="term" value="F:DNA binding"/>
    <property type="evidence" value="ECO:0007669"/>
    <property type="project" value="UniProtKB-KW"/>
</dbReference>
<protein>
    <submittedName>
        <fullName evidence="5">Restriction endonuclease</fullName>
    </submittedName>
</protein>
<dbReference type="InterPro" id="IPR000055">
    <property type="entry name" value="Restrct_endonuc_typeI_TRD"/>
</dbReference>
<feature type="domain" description="Type I restriction modification DNA specificity" evidence="4">
    <location>
        <begin position="15"/>
        <end position="194"/>
    </location>
</feature>
<sequence length="408" mass="46598">MSGLNFLNKLLDGVDVEWLSLGELGDFIRGNGLQKKDFVESGFPAIHYGQIYTRYGLSADKTFTYVLPELANKLRKAQKNDLLLATTSENDEDVVKPLAWLGDNVAISGDMMLFRHEQNVKYLAYFFQSEIFQTQKMKYITGAKVRRVSSGDLSKIKIPIPSSNNPEKSLAIQSEIVRILDKFTALTAELTAELTMRKKQYNYYREQLLCFDEAEVEWKTLADVAILRRGRVMSKGYLEQNAGDYPVYSSQTARNGMIGSIDTYDFDGEFISWTTDGANAGTVFYRTGKFSITNVCGLIKIHENYPISYKYLYYWLSIEAQKHVYSGMGNPKLMSHQVEKITVPIPFPASPEKSMLEQQRIVGILDKLEAITFSLTEGLPREIELRQKQYEYYRDLLFSFPKPDSVTN</sequence>
<evidence type="ECO:0000256" key="1">
    <source>
        <dbReference type="ARBA" id="ARBA00010923"/>
    </source>
</evidence>
<reference evidence="5" key="1">
    <citation type="submission" date="2019-10" db="EMBL/GenBank/DDBJ databases">
        <authorList>
            <person name="de Mendieta J.M."/>
            <person name="Corso A."/>
            <person name="Melano R."/>
            <person name="Tijet N."/>
            <person name="Gomez S."/>
        </authorList>
    </citation>
    <scope>NUCLEOTIDE SEQUENCE</scope>
    <source>
        <strain evidence="5">M17224</strain>
        <plasmid evidence="5">p17511_70</plasmid>
    </source>
</reference>
<dbReference type="GO" id="GO:0004519">
    <property type="term" value="F:endonuclease activity"/>
    <property type="evidence" value="ECO:0007669"/>
    <property type="project" value="UniProtKB-KW"/>
</dbReference>
<geneLocation type="plasmid" evidence="5">
    <name>p17511_70</name>
</geneLocation>
<dbReference type="RefSeq" id="WP_063131937.1">
    <property type="nucleotide sequence ID" value="NZ_CP015078.1"/>
</dbReference>
<dbReference type="EMBL" id="MN583554">
    <property type="protein sequence ID" value="QHJ90951.1"/>
    <property type="molecule type" value="Genomic_DNA"/>
</dbReference>
<keyword evidence="3" id="KW-0238">DNA-binding</keyword>
<gene>
    <name evidence="5" type="ORF">p17511_00027</name>
</gene>
<organism evidence="5">
    <name type="scientific">Escherichia coli</name>
    <dbReference type="NCBI Taxonomy" id="562"/>
    <lineage>
        <taxon>Bacteria</taxon>
        <taxon>Pseudomonadati</taxon>
        <taxon>Pseudomonadota</taxon>
        <taxon>Gammaproteobacteria</taxon>
        <taxon>Enterobacterales</taxon>
        <taxon>Enterobacteriaceae</taxon>
        <taxon>Escherichia</taxon>
    </lineage>
</organism>
<dbReference type="CDD" id="cd17255">
    <property type="entry name" value="RMtype1_S_Fco49512ORF2615P-TRD2-CR2_like"/>
    <property type="match status" value="1"/>
</dbReference>
<dbReference type="InterPro" id="IPR051212">
    <property type="entry name" value="Type-I_RE_S_subunit"/>
</dbReference>
<dbReference type="PANTHER" id="PTHR43140:SF1">
    <property type="entry name" value="TYPE I RESTRICTION ENZYME ECOKI SPECIFICITY SUBUNIT"/>
    <property type="match status" value="1"/>
</dbReference>
<proteinExistence type="inferred from homology"/>
<keyword evidence="5" id="KW-0378">Hydrolase</keyword>
<evidence type="ECO:0000259" key="4">
    <source>
        <dbReference type="Pfam" id="PF01420"/>
    </source>
</evidence>
<dbReference type="CDD" id="cd17268">
    <property type="entry name" value="RMtype1_S_Ara36733I_TRD1-CR1_like"/>
    <property type="match status" value="1"/>
</dbReference>
<name>A0A6D1NZY6_ECOLX</name>
<dbReference type="PANTHER" id="PTHR43140">
    <property type="entry name" value="TYPE-1 RESTRICTION ENZYME ECOKI SPECIFICITY PROTEIN"/>
    <property type="match status" value="1"/>
</dbReference>
<dbReference type="Gene3D" id="3.90.220.20">
    <property type="entry name" value="DNA methylase specificity domains"/>
    <property type="match status" value="2"/>
</dbReference>
<keyword evidence="2" id="KW-0680">Restriction system</keyword>
<dbReference type="SUPFAM" id="SSF116734">
    <property type="entry name" value="DNA methylase specificity domain"/>
    <property type="match status" value="2"/>
</dbReference>
<comment type="similarity">
    <text evidence="1">Belongs to the type-I restriction system S methylase family.</text>
</comment>
<evidence type="ECO:0000313" key="5">
    <source>
        <dbReference type="EMBL" id="QHJ90951.1"/>
    </source>
</evidence>
<dbReference type="GO" id="GO:0009307">
    <property type="term" value="P:DNA restriction-modification system"/>
    <property type="evidence" value="ECO:0007669"/>
    <property type="project" value="UniProtKB-KW"/>
</dbReference>
<evidence type="ECO:0000256" key="3">
    <source>
        <dbReference type="ARBA" id="ARBA00023125"/>
    </source>
</evidence>
<keyword evidence="5" id="KW-0540">Nuclease</keyword>
<feature type="domain" description="Type I restriction modification DNA specificity" evidence="4">
    <location>
        <begin position="216"/>
        <end position="384"/>
    </location>
</feature>